<organism evidence="2 3">
    <name type="scientific">Sporothrix stenoceras</name>
    <dbReference type="NCBI Taxonomy" id="5173"/>
    <lineage>
        <taxon>Eukaryota</taxon>
        <taxon>Fungi</taxon>
        <taxon>Dikarya</taxon>
        <taxon>Ascomycota</taxon>
        <taxon>Pezizomycotina</taxon>
        <taxon>Sordariomycetes</taxon>
        <taxon>Sordariomycetidae</taxon>
        <taxon>Ophiostomatales</taxon>
        <taxon>Ophiostomataceae</taxon>
        <taxon>Sporothrix</taxon>
    </lineage>
</organism>
<protein>
    <submittedName>
        <fullName evidence="2">Uncharacterized protein</fullName>
    </submittedName>
</protein>
<accession>A0ABR3Z5V0</accession>
<sequence>MDNADSDFNTPPPVSDDGRSQISGNSRSESNSNNYTHGGSRRNGCDFGNDYKYDGSCYIYDDDIDNFAPKMGYFEAYPTPDEIFQLALDLMPKEPLPKVVDNGPAPIVTEKSAPTETFTTSYQPKPKHTTSSSCVQRRPSLYNRDDEEVVIAEPTPESVAKSVDNSNWTGMTLTFTASSIGGGPPSGKKGIVARILGDAPKEDDESFVIKFFDHLLMA</sequence>
<evidence type="ECO:0000313" key="2">
    <source>
        <dbReference type="EMBL" id="KAL1895587.1"/>
    </source>
</evidence>
<feature type="region of interest" description="Disordered" evidence="1">
    <location>
        <begin position="1"/>
        <end position="44"/>
    </location>
</feature>
<comment type="caution">
    <text evidence="2">The sequence shown here is derived from an EMBL/GenBank/DDBJ whole genome shotgun (WGS) entry which is preliminary data.</text>
</comment>
<dbReference type="Proteomes" id="UP001583186">
    <property type="component" value="Unassembled WGS sequence"/>
</dbReference>
<gene>
    <name evidence="2" type="ORF">Sste5346_005056</name>
</gene>
<evidence type="ECO:0000256" key="1">
    <source>
        <dbReference type="SAM" id="MobiDB-lite"/>
    </source>
</evidence>
<feature type="compositionally biased region" description="Low complexity" evidence="1">
    <location>
        <begin position="20"/>
        <end position="34"/>
    </location>
</feature>
<evidence type="ECO:0000313" key="3">
    <source>
        <dbReference type="Proteomes" id="UP001583186"/>
    </source>
</evidence>
<dbReference type="EMBL" id="JAWCUI010000026">
    <property type="protein sequence ID" value="KAL1895587.1"/>
    <property type="molecule type" value="Genomic_DNA"/>
</dbReference>
<reference evidence="2 3" key="1">
    <citation type="journal article" date="2024" name="IMA Fungus">
        <title>IMA Genome - F19 : A genome assembly and annotation guide to empower mycologists, including annotated draft genome sequences of Ceratocystis pirilliformis, Diaporthe australafricana, Fusarium ophioides, Paecilomyces lecythidis, and Sporothrix stenoceras.</title>
        <authorList>
            <person name="Aylward J."/>
            <person name="Wilson A.M."/>
            <person name="Visagie C.M."/>
            <person name="Spraker J."/>
            <person name="Barnes I."/>
            <person name="Buitendag C."/>
            <person name="Ceriani C."/>
            <person name="Del Mar Angel L."/>
            <person name="du Plessis D."/>
            <person name="Fuchs T."/>
            <person name="Gasser K."/>
            <person name="Kramer D."/>
            <person name="Li W."/>
            <person name="Munsamy K."/>
            <person name="Piso A."/>
            <person name="Price J.L."/>
            <person name="Sonnekus B."/>
            <person name="Thomas C."/>
            <person name="van der Nest A."/>
            <person name="van Dijk A."/>
            <person name="van Heerden A."/>
            <person name="van Vuuren N."/>
            <person name="Yilmaz N."/>
            <person name="Duong T.A."/>
            <person name="van der Merwe N.A."/>
            <person name="Wingfield M.J."/>
            <person name="Wingfield B.D."/>
        </authorList>
    </citation>
    <scope>NUCLEOTIDE SEQUENCE [LARGE SCALE GENOMIC DNA]</scope>
    <source>
        <strain evidence="2 3">CMW 5346</strain>
    </source>
</reference>
<keyword evidence="3" id="KW-1185">Reference proteome</keyword>
<proteinExistence type="predicted"/>
<name>A0ABR3Z5V0_9PEZI</name>